<evidence type="ECO:0000313" key="2">
    <source>
        <dbReference type="Proteomes" id="UP000199695"/>
    </source>
</evidence>
<dbReference type="InterPro" id="IPR036390">
    <property type="entry name" value="WH_DNA-bd_sf"/>
</dbReference>
<evidence type="ECO:0000313" key="1">
    <source>
        <dbReference type="EMBL" id="SEN73378.1"/>
    </source>
</evidence>
<dbReference type="SUPFAM" id="SSF46785">
    <property type="entry name" value="Winged helix' DNA-binding domain"/>
    <property type="match status" value="1"/>
</dbReference>
<protein>
    <recommendedName>
        <fullName evidence="3">MarR family protein</fullName>
    </recommendedName>
</protein>
<evidence type="ECO:0008006" key="3">
    <source>
        <dbReference type="Google" id="ProtNLM"/>
    </source>
</evidence>
<dbReference type="Proteomes" id="UP000199695">
    <property type="component" value="Unassembled WGS sequence"/>
</dbReference>
<dbReference type="AlphaFoldDB" id="A0A1H8J074"/>
<accession>A0A1H8J074</accession>
<gene>
    <name evidence="1" type="ORF">SAMN05444955_12022</name>
</gene>
<dbReference type="EMBL" id="FOCQ01000020">
    <property type="protein sequence ID" value="SEN73378.1"/>
    <property type="molecule type" value="Genomic_DNA"/>
</dbReference>
<name>A0A1H8J074_9BACL</name>
<reference evidence="1 2" key="1">
    <citation type="submission" date="2016-10" db="EMBL/GenBank/DDBJ databases">
        <authorList>
            <person name="de Groot N.N."/>
        </authorList>
    </citation>
    <scope>NUCLEOTIDE SEQUENCE [LARGE SCALE GENOMIC DNA]</scope>
    <source>
        <strain evidence="1 2">DSM 46701</strain>
    </source>
</reference>
<keyword evidence="2" id="KW-1185">Reference proteome</keyword>
<dbReference type="Gene3D" id="1.10.10.10">
    <property type="entry name" value="Winged helix-like DNA-binding domain superfamily/Winged helix DNA-binding domain"/>
    <property type="match status" value="1"/>
</dbReference>
<dbReference type="STRING" id="1173111.SAMN05444955_12022"/>
<organism evidence="1 2">
    <name type="scientific">Lihuaxuella thermophila</name>
    <dbReference type="NCBI Taxonomy" id="1173111"/>
    <lineage>
        <taxon>Bacteria</taxon>
        <taxon>Bacillati</taxon>
        <taxon>Bacillota</taxon>
        <taxon>Bacilli</taxon>
        <taxon>Bacillales</taxon>
        <taxon>Thermoactinomycetaceae</taxon>
        <taxon>Lihuaxuella</taxon>
    </lineage>
</organism>
<proteinExistence type="predicted"/>
<sequence length="63" mass="7679">MPDVNDRRYMNLILTEKGKHIVNKRWENIHAFLYNRIRHLGEDDLIDLDYAINKILRIMNKLD</sequence>
<dbReference type="InterPro" id="IPR036388">
    <property type="entry name" value="WH-like_DNA-bd_sf"/>
</dbReference>